<sequence>MMGRSGGMNGPKRPTNQCLGEKKVDLLIKVLESAQDRRKEKEKEQQKKIKVEEDCNLDSEEEIEMPTMWDFQKKIKLMGMTQSLRDIGNSEDQESNPKKKKFEEARLVEEYRLIGLVSNALLAQLQAKDEDLKNFLFLCKWVMRQEMYAHMAAQLNTSFGDYTMKEKGKNVDGWYDTLSEDEEFLEALSEKQIRAWITKRVVDMTIDPNAKILDLPYPPPTTGQTSLAIGIPRDKLKFVTYLYILQASTSSVFEDELVEKYSPVHRDTMSLWRNVSKLKSVAFVDVGCRQPTVLYHEKYEETHSIPEETAFHIYLGQRQCFFCADLFAPCKK</sequence>
<proteinExistence type="predicted"/>
<protein>
    <submittedName>
        <fullName evidence="4">Uncharacterized protein</fullName>
    </submittedName>
</protein>
<evidence type="ECO:0000313" key="3">
    <source>
        <dbReference type="Proteomes" id="UP000887565"/>
    </source>
</evidence>
<keyword evidence="3" id="KW-1185">Reference proteome</keyword>
<evidence type="ECO:0000256" key="1">
    <source>
        <dbReference type="SAM" id="Coils"/>
    </source>
</evidence>
<evidence type="ECO:0000256" key="2">
    <source>
        <dbReference type="SAM" id="MobiDB-lite"/>
    </source>
</evidence>
<reference evidence="4" key="1">
    <citation type="submission" date="2022-11" db="UniProtKB">
        <authorList>
            <consortium name="WormBaseParasite"/>
        </authorList>
    </citation>
    <scope>IDENTIFICATION</scope>
</reference>
<feature type="coiled-coil region" evidence="1">
    <location>
        <begin position="24"/>
        <end position="54"/>
    </location>
</feature>
<organism evidence="3 4">
    <name type="scientific">Romanomermis culicivorax</name>
    <name type="common">Nematode worm</name>
    <dbReference type="NCBI Taxonomy" id="13658"/>
    <lineage>
        <taxon>Eukaryota</taxon>
        <taxon>Metazoa</taxon>
        <taxon>Ecdysozoa</taxon>
        <taxon>Nematoda</taxon>
        <taxon>Enoplea</taxon>
        <taxon>Dorylaimia</taxon>
        <taxon>Mermithida</taxon>
        <taxon>Mermithoidea</taxon>
        <taxon>Mermithidae</taxon>
        <taxon>Romanomermis</taxon>
    </lineage>
</organism>
<name>A0A915IDU1_ROMCU</name>
<feature type="region of interest" description="Disordered" evidence="2">
    <location>
        <begin position="1"/>
        <end position="20"/>
    </location>
</feature>
<keyword evidence="1" id="KW-0175">Coiled coil</keyword>
<evidence type="ECO:0000313" key="4">
    <source>
        <dbReference type="WBParaSite" id="nRc.2.0.1.t12067-RA"/>
    </source>
</evidence>
<dbReference type="Proteomes" id="UP000887565">
    <property type="component" value="Unplaced"/>
</dbReference>
<dbReference type="AlphaFoldDB" id="A0A915IDU1"/>
<accession>A0A915IDU1</accession>
<dbReference type="WBParaSite" id="nRc.2.0.1.t12067-RA">
    <property type="protein sequence ID" value="nRc.2.0.1.t12067-RA"/>
    <property type="gene ID" value="nRc.2.0.1.g12067"/>
</dbReference>